<dbReference type="Pfam" id="PF00512">
    <property type="entry name" value="HisKA"/>
    <property type="match status" value="1"/>
</dbReference>
<dbReference type="SUPFAM" id="SSF55874">
    <property type="entry name" value="ATPase domain of HSP90 chaperone/DNA topoisomerase II/histidine kinase"/>
    <property type="match status" value="1"/>
</dbReference>
<dbReference type="GO" id="GO:0000155">
    <property type="term" value="F:phosphorelay sensor kinase activity"/>
    <property type="evidence" value="ECO:0007669"/>
    <property type="project" value="InterPro"/>
</dbReference>
<dbReference type="PANTHER" id="PTHR43304:SF1">
    <property type="entry name" value="PAC DOMAIN-CONTAINING PROTEIN"/>
    <property type="match status" value="1"/>
</dbReference>
<dbReference type="PROSITE" id="PS50112">
    <property type="entry name" value="PAS"/>
    <property type="match status" value="5"/>
</dbReference>
<proteinExistence type="predicted"/>
<dbReference type="InterPro" id="IPR003661">
    <property type="entry name" value="HisK_dim/P_dom"/>
</dbReference>
<feature type="domain" description="Histidine kinase" evidence="6">
    <location>
        <begin position="783"/>
        <end position="970"/>
    </location>
</feature>
<dbReference type="AlphaFoldDB" id="A0A9E7SVC6"/>
<dbReference type="SMART" id="SM00091">
    <property type="entry name" value="PAS"/>
    <property type="match status" value="6"/>
</dbReference>
<reference evidence="9" key="1">
    <citation type="submission" date="2022-06" db="EMBL/GenBank/DDBJ databases">
        <title>Diverse halophilic archaea isolated from saline environments.</title>
        <authorList>
            <person name="Cui H.-L."/>
        </authorList>
    </citation>
    <scope>NUCLEOTIDE SEQUENCE</scope>
    <source>
        <strain evidence="9">WLHS1</strain>
    </source>
</reference>
<dbReference type="SMART" id="SM00388">
    <property type="entry name" value="HisKA"/>
    <property type="match status" value="1"/>
</dbReference>
<dbReference type="Gene3D" id="1.10.287.130">
    <property type="match status" value="1"/>
</dbReference>
<dbReference type="InterPro" id="IPR004358">
    <property type="entry name" value="Sig_transdc_His_kin-like_C"/>
</dbReference>
<dbReference type="PANTHER" id="PTHR43304">
    <property type="entry name" value="PHYTOCHROME-LIKE PROTEIN CPH1"/>
    <property type="match status" value="1"/>
</dbReference>
<dbReference type="SUPFAM" id="SSF47384">
    <property type="entry name" value="Homodimeric domain of signal transducing histidine kinase"/>
    <property type="match status" value="1"/>
</dbReference>
<evidence type="ECO:0000256" key="5">
    <source>
        <dbReference type="ARBA" id="ARBA00022777"/>
    </source>
</evidence>
<feature type="domain" description="PAS" evidence="7">
    <location>
        <begin position="21"/>
        <end position="91"/>
    </location>
</feature>
<dbReference type="KEGG" id="sawl:NGM29_03560"/>
<dbReference type="Pfam" id="PF08448">
    <property type="entry name" value="PAS_4"/>
    <property type="match status" value="2"/>
</dbReference>
<dbReference type="EMBL" id="CP100355">
    <property type="protein sequence ID" value="UTF54370.1"/>
    <property type="molecule type" value="Genomic_DNA"/>
</dbReference>
<evidence type="ECO:0000313" key="10">
    <source>
        <dbReference type="Proteomes" id="UP001056855"/>
    </source>
</evidence>
<dbReference type="PRINTS" id="PR00344">
    <property type="entry name" value="BCTRLSENSOR"/>
</dbReference>
<dbReference type="RefSeq" id="WP_254159017.1">
    <property type="nucleotide sequence ID" value="NZ_CP100355.1"/>
</dbReference>
<dbReference type="CDD" id="cd00082">
    <property type="entry name" value="HisKA"/>
    <property type="match status" value="1"/>
</dbReference>
<dbReference type="InterPro" id="IPR003594">
    <property type="entry name" value="HATPase_dom"/>
</dbReference>
<feature type="domain" description="PAS" evidence="7">
    <location>
        <begin position="284"/>
        <end position="338"/>
    </location>
</feature>
<accession>A0A9E7SVC6</accession>
<dbReference type="InterPro" id="IPR005467">
    <property type="entry name" value="His_kinase_dom"/>
</dbReference>
<dbReference type="InterPro" id="IPR036890">
    <property type="entry name" value="HATPase_C_sf"/>
</dbReference>
<dbReference type="GO" id="GO:0006355">
    <property type="term" value="P:regulation of DNA-templated transcription"/>
    <property type="evidence" value="ECO:0007669"/>
    <property type="project" value="InterPro"/>
</dbReference>
<dbReference type="Gene3D" id="3.30.450.20">
    <property type="entry name" value="PAS domain"/>
    <property type="match status" value="6"/>
</dbReference>
<dbReference type="Pfam" id="PF00989">
    <property type="entry name" value="PAS"/>
    <property type="match status" value="3"/>
</dbReference>
<name>A0A9E7SVC6_9EURY</name>
<feature type="domain" description="PAS" evidence="7">
    <location>
        <begin position="411"/>
        <end position="453"/>
    </location>
</feature>
<dbReference type="GeneID" id="73289092"/>
<dbReference type="SMART" id="SM00086">
    <property type="entry name" value="PAC"/>
    <property type="match status" value="4"/>
</dbReference>
<dbReference type="Pfam" id="PF13426">
    <property type="entry name" value="PAS_9"/>
    <property type="match status" value="1"/>
</dbReference>
<feature type="domain" description="PAC" evidence="8">
    <location>
        <begin position="717"/>
        <end position="779"/>
    </location>
</feature>
<feature type="domain" description="PAC" evidence="8">
    <location>
        <begin position="491"/>
        <end position="543"/>
    </location>
</feature>
<dbReference type="SMART" id="SM00387">
    <property type="entry name" value="HATPase_c"/>
    <property type="match status" value="1"/>
</dbReference>
<keyword evidence="10" id="KW-1185">Reference proteome</keyword>
<feature type="domain" description="PAS" evidence="7">
    <location>
        <begin position="151"/>
        <end position="196"/>
    </location>
</feature>
<dbReference type="InterPro" id="IPR035965">
    <property type="entry name" value="PAS-like_dom_sf"/>
</dbReference>
<keyword evidence="3" id="KW-0597">Phosphoprotein</keyword>
<dbReference type="InterPro" id="IPR013656">
    <property type="entry name" value="PAS_4"/>
</dbReference>
<dbReference type="PROSITE" id="PS50113">
    <property type="entry name" value="PAC"/>
    <property type="match status" value="3"/>
</dbReference>
<dbReference type="InterPro" id="IPR001610">
    <property type="entry name" value="PAC"/>
</dbReference>
<evidence type="ECO:0000259" key="8">
    <source>
        <dbReference type="PROSITE" id="PS50113"/>
    </source>
</evidence>
<feature type="domain" description="PAC" evidence="8">
    <location>
        <begin position="359"/>
        <end position="410"/>
    </location>
</feature>
<sequence length="976" mass="109036">MGERPENDGVASPPPGADASFSELYRTLVDAVPGGVCQLDADGRLVAVDDVLVELTGYDREMLVGAHPAAFLADDDADRLDAEFRSRLTTDTANVSTLELAIRTASGESIPCELRLNVVLAGGPPRGAVCVVRDVSDRVRRDAELESVQDAFESMASVLDEADVGVFLLDSDFEIVWADRTIERFFDLDREAVVSRDKRDVLEETIADRVAEPKSFVDVVRSSYEDNTAAERFECRLRSVDGAEERWLEHRSNPITAGQYAGGRIELYYDVTDRKRSEVALYEREEQLRTLVEAVDEYAIFMLDTDGTVVTWNTGAREIKGYTTDDVVGEHFSTFYPEKDAADGKPERLLSTAREEGQVEDEGWRVRKDGSRFWANVVITAIRDDGDLVGYAKVTRDMTERREYEEQLRRERDLTEQLLRTSPIAISVRDADGSLLLANHRARELFGLTEPKLAEGSENLEEWTISHADGTSFSPSDRPAVRVLETGNQVLDQKVVVERPSGDRIWLSVSAAPVFDDGGDLQRIITTAEDITGVKERERQLESELGELLGRISDAFYALDEEYRFTHVNERAEELLQANEDELLGESLWEMFPEAAEVDEVWDAFHTAMETQEQTSYELYFDLLDFWVEANIYPSETGVSVYFRDVTERIEREQQLAESERRYRTLAEHFPNGVVMLFDEDLRCTLAAGQAFENLPISADELEGRVPAEMVDESAGRALESAFQEALDGTEQSIEVEYAGRQWSIHTAPITDVQGGSTAGMAMAQDITERNERIQKLEQFASVVSHGLRNPLGIAQIYTDMARREGNPEDFDQIEQSLDRMETIIENLLTTSREGRTVSDPDPVSLAATTTEAWQNVETGEATLEVDDDLERVLVDEDQLHSLLENLFRNAVEYGGEAVTVRLRSLEDGFAVEDTGPGIPAEKRDEVLQYGYTSGSGTGIGLAVVRDIAQAHGWEISITDSEDGGARFEFHGVETA</sequence>
<dbReference type="NCBIfam" id="TIGR00229">
    <property type="entry name" value="sensory_box"/>
    <property type="match status" value="5"/>
</dbReference>
<dbReference type="CDD" id="cd00130">
    <property type="entry name" value="PAS"/>
    <property type="match status" value="4"/>
</dbReference>
<dbReference type="Pfam" id="PF02518">
    <property type="entry name" value="HATPase_c"/>
    <property type="match status" value="1"/>
</dbReference>
<dbReference type="InterPro" id="IPR052162">
    <property type="entry name" value="Sensor_kinase/Photoreceptor"/>
</dbReference>
<evidence type="ECO:0000256" key="3">
    <source>
        <dbReference type="ARBA" id="ARBA00022553"/>
    </source>
</evidence>
<evidence type="ECO:0000259" key="7">
    <source>
        <dbReference type="PROSITE" id="PS50112"/>
    </source>
</evidence>
<evidence type="ECO:0000259" key="6">
    <source>
        <dbReference type="PROSITE" id="PS50109"/>
    </source>
</evidence>
<dbReference type="InterPro" id="IPR000700">
    <property type="entry name" value="PAS-assoc_C"/>
</dbReference>
<protein>
    <recommendedName>
        <fullName evidence="2">histidine kinase</fullName>
        <ecNumber evidence="2">2.7.13.3</ecNumber>
    </recommendedName>
</protein>
<keyword evidence="5" id="KW-0418">Kinase</keyword>
<dbReference type="SUPFAM" id="SSF55785">
    <property type="entry name" value="PYP-like sensor domain (PAS domain)"/>
    <property type="match status" value="6"/>
</dbReference>
<dbReference type="InterPro" id="IPR013767">
    <property type="entry name" value="PAS_fold"/>
</dbReference>
<evidence type="ECO:0000256" key="2">
    <source>
        <dbReference type="ARBA" id="ARBA00012438"/>
    </source>
</evidence>
<organism evidence="9 10">
    <name type="scientific">Natronosalvus rutilus</name>
    <dbReference type="NCBI Taxonomy" id="2953753"/>
    <lineage>
        <taxon>Archaea</taxon>
        <taxon>Methanobacteriati</taxon>
        <taxon>Methanobacteriota</taxon>
        <taxon>Stenosarchaea group</taxon>
        <taxon>Halobacteria</taxon>
        <taxon>Halobacteriales</taxon>
        <taxon>Natrialbaceae</taxon>
        <taxon>Natronosalvus</taxon>
    </lineage>
</organism>
<dbReference type="EC" id="2.7.13.3" evidence="2"/>
<gene>
    <name evidence="9" type="ORF">NGM29_03560</name>
</gene>
<dbReference type="PROSITE" id="PS50109">
    <property type="entry name" value="HIS_KIN"/>
    <property type="match status" value="1"/>
</dbReference>
<evidence type="ECO:0000256" key="4">
    <source>
        <dbReference type="ARBA" id="ARBA00022679"/>
    </source>
</evidence>
<dbReference type="Gene3D" id="3.30.565.10">
    <property type="entry name" value="Histidine kinase-like ATPase, C-terminal domain"/>
    <property type="match status" value="1"/>
</dbReference>
<feature type="domain" description="PAS" evidence="7">
    <location>
        <begin position="541"/>
        <end position="612"/>
    </location>
</feature>
<evidence type="ECO:0000313" key="9">
    <source>
        <dbReference type="EMBL" id="UTF54370.1"/>
    </source>
</evidence>
<evidence type="ECO:0000256" key="1">
    <source>
        <dbReference type="ARBA" id="ARBA00000085"/>
    </source>
</evidence>
<dbReference type="Proteomes" id="UP001056855">
    <property type="component" value="Chromosome"/>
</dbReference>
<dbReference type="InterPro" id="IPR036097">
    <property type="entry name" value="HisK_dim/P_sf"/>
</dbReference>
<keyword evidence="4" id="KW-0808">Transferase</keyword>
<dbReference type="InterPro" id="IPR000014">
    <property type="entry name" value="PAS"/>
</dbReference>
<comment type="catalytic activity">
    <reaction evidence="1">
        <text>ATP + protein L-histidine = ADP + protein N-phospho-L-histidine.</text>
        <dbReference type="EC" id="2.7.13.3"/>
    </reaction>
</comment>